<evidence type="ECO:0008006" key="7">
    <source>
        <dbReference type="Google" id="ProtNLM"/>
    </source>
</evidence>
<dbReference type="Pfam" id="PF06246">
    <property type="entry name" value="Isy1"/>
    <property type="match status" value="1"/>
</dbReference>
<dbReference type="AlphaFoldDB" id="A0AAD7XLS0"/>
<organism evidence="5 6">
    <name type="scientific">Chrysophaeum taylorii</name>
    <dbReference type="NCBI Taxonomy" id="2483200"/>
    <lineage>
        <taxon>Eukaryota</taxon>
        <taxon>Sar</taxon>
        <taxon>Stramenopiles</taxon>
        <taxon>Ochrophyta</taxon>
        <taxon>Pelagophyceae</taxon>
        <taxon>Pelagomonadales</taxon>
        <taxon>Pelagomonadaceae</taxon>
        <taxon>Chrysophaeum</taxon>
    </lineage>
</organism>
<feature type="compositionally biased region" description="Basic and acidic residues" evidence="4">
    <location>
        <begin position="333"/>
        <end position="354"/>
    </location>
</feature>
<comment type="caution">
    <text evidence="5">The sequence shown here is derived from an EMBL/GenBank/DDBJ whole genome shotgun (WGS) entry which is preliminary data.</text>
</comment>
<dbReference type="GO" id="GO:0005634">
    <property type="term" value="C:nucleus"/>
    <property type="evidence" value="ECO:0007669"/>
    <property type="project" value="UniProtKB-SubCell"/>
</dbReference>
<feature type="compositionally biased region" description="Basic and acidic residues" evidence="4">
    <location>
        <begin position="272"/>
        <end position="307"/>
    </location>
</feature>
<reference evidence="5" key="1">
    <citation type="submission" date="2023-01" db="EMBL/GenBank/DDBJ databases">
        <title>Metagenome sequencing of chrysophaentin producing Chrysophaeum taylorii.</title>
        <authorList>
            <person name="Davison J."/>
            <person name="Bewley C."/>
        </authorList>
    </citation>
    <scope>NUCLEOTIDE SEQUENCE</scope>
    <source>
        <strain evidence="5">NIES-1699</strain>
    </source>
</reference>
<evidence type="ECO:0000256" key="3">
    <source>
        <dbReference type="ARBA" id="ARBA00023242"/>
    </source>
</evidence>
<evidence type="ECO:0000256" key="2">
    <source>
        <dbReference type="ARBA" id="ARBA00007002"/>
    </source>
</evidence>
<dbReference type="FunFam" id="1.10.287.660:FF:000001">
    <property type="entry name" value="pre-mRNA-splicing factor ISY1 homolog"/>
    <property type="match status" value="1"/>
</dbReference>
<name>A0AAD7XLS0_9STRA</name>
<dbReference type="Proteomes" id="UP001230188">
    <property type="component" value="Unassembled WGS sequence"/>
</dbReference>
<feature type="region of interest" description="Disordered" evidence="4">
    <location>
        <begin position="272"/>
        <end position="366"/>
    </location>
</feature>
<dbReference type="Gene3D" id="1.10.287.660">
    <property type="entry name" value="Helix hairpin bin"/>
    <property type="match status" value="1"/>
</dbReference>
<evidence type="ECO:0000313" key="6">
    <source>
        <dbReference type="Proteomes" id="UP001230188"/>
    </source>
</evidence>
<protein>
    <recommendedName>
        <fullName evidence="7">Pre-mRNA-splicing factor ISY1</fullName>
    </recommendedName>
</protein>
<evidence type="ECO:0000313" key="5">
    <source>
        <dbReference type="EMBL" id="KAJ8604976.1"/>
    </source>
</evidence>
<dbReference type="EMBL" id="JAQMWT010000319">
    <property type="protein sequence ID" value="KAJ8604976.1"/>
    <property type="molecule type" value="Genomic_DNA"/>
</dbReference>
<dbReference type="InterPro" id="IPR029012">
    <property type="entry name" value="Helix_hairpin_bin_sf"/>
</dbReference>
<proteinExistence type="inferred from homology"/>
<keyword evidence="6" id="KW-1185">Reference proteome</keyword>
<dbReference type="InterPro" id="IPR009360">
    <property type="entry name" value="Isy1"/>
</dbReference>
<evidence type="ECO:0000256" key="1">
    <source>
        <dbReference type="ARBA" id="ARBA00004123"/>
    </source>
</evidence>
<sequence length="366" mass="41914">MARNEEKSQLMLNKWVTMKKEFTGGRVAERRPYSAADCTSLGEAEKWRLDIVRTISRKVSQIQNAGLGEHKIRDLNDQINKLLRERTQWQARIRQLGGPDYNAMERAPEGEAAPGGGGYRYFGAARNLPGVKELFETAPAAKRRRTRAEMYKRITPDYYGFRDVEFHPELAELERNEERERRAKLAAEALEVSKRRRDKENERRRAQGEPPLEGPDSDDDPDEHAAMLAHVDRLTESTRLAFQGQHAVTKQAASEASARLLTSRKRDLLAFLDDSARDDDQHNNLEEQREQQQEDQRQEEGPAKEQQQRQGGDGVSGPAPREEEEQQQQQQQHQEEQRQEEPTRETEEQQRQGDDDVSGPAPGGPS</sequence>
<feature type="region of interest" description="Disordered" evidence="4">
    <location>
        <begin position="193"/>
        <end position="223"/>
    </location>
</feature>
<feature type="compositionally biased region" description="Basic and acidic residues" evidence="4">
    <location>
        <begin position="198"/>
        <end position="207"/>
    </location>
</feature>
<comment type="subcellular location">
    <subcellularLocation>
        <location evidence="1">Nucleus</location>
    </subcellularLocation>
</comment>
<evidence type="ECO:0000256" key="4">
    <source>
        <dbReference type="SAM" id="MobiDB-lite"/>
    </source>
</evidence>
<keyword evidence="3" id="KW-0539">Nucleus</keyword>
<comment type="similarity">
    <text evidence="2">Belongs to the ISY1 family.</text>
</comment>
<gene>
    <name evidence="5" type="ORF">CTAYLR_006884</name>
</gene>
<dbReference type="PANTHER" id="PTHR13021">
    <property type="entry name" value="PRE-MRNA-SPLICING FACTOR ISY1"/>
    <property type="match status" value="1"/>
</dbReference>
<dbReference type="SUPFAM" id="SSF140102">
    <property type="entry name" value="ISY1 domain-like"/>
    <property type="match status" value="1"/>
</dbReference>
<accession>A0AAD7XLS0</accession>
<dbReference type="InterPro" id="IPR037200">
    <property type="entry name" value="Isy1_sf"/>
</dbReference>
<dbReference type="GO" id="GO:0000350">
    <property type="term" value="P:generation of catalytic spliceosome for second transesterification step"/>
    <property type="evidence" value="ECO:0007669"/>
    <property type="project" value="InterPro"/>
</dbReference>